<feature type="compositionally biased region" description="Basic and acidic residues" evidence="1">
    <location>
        <begin position="65"/>
        <end position="75"/>
    </location>
</feature>
<dbReference type="Proteomes" id="UP000266188">
    <property type="component" value="Unassembled WGS sequence"/>
</dbReference>
<dbReference type="EMBL" id="MVGC01001834">
    <property type="protein sequence ID" value="RJE17021.1"/>
    <property type="molecule type" value="Genomic_DNA"/>
</dbReference>
<dbReference type="STRING" id="2070753.A0A3A2ZIG2"/>
<feature type="compositionally biased region" description="Polar residues" evidence="1">
    <location>
        <begin position="95"/>
        <end position="104"/>
    </location>
</feature>
<comment type="caution">
    <text evidence="2">The sequence shown here is derived from an EMBL/GenBank/DDBJ whole genome shotgun (WGS) entry which is preliminary data.</text>
</comment>
<name>A0A3A2ZIG2_9EURO</name>
<reference evidence="3" key="1">
    <citation type="submission" date="2017-02" db="EMBL/GenBank/DDBJ databases">
        <authorList>
            <person name="Tafer H."/>
            <person name="Lopandic K."/>
        </authorList>
    </citation>
    <scope>NUCLEOTIDE SEQUENCE [LARGE SCALE GENOMIC DNA]</scope>
    <source>
        <strain evidence="3">CBS 366.77</strain>
    </source>
</reference>
<keyword evidence="2" id="KW-0808">Transferase</keyword>
<feature type="non-terminal residue" evidence="2">
    <location>
        <position position="1"/>
    </location>
</feature>
<dbReference type="GO" id="GO:0016301">
    <property type="term" value="F:kinase activity"/>
    <property type="evidence" value="ECO:0007669"/>
    <property type="project" value="UniProtKB-KW"/>
</dbReference>
<protein>
    <submittedName>
        <fullName evidence="2">Serine threonine protein kinase</fullName>
    </submittedName>
</protein>
<feature type="non-terminal residue" evidence="2">
    <location>
        <position position="141"/>
    </location>
</feature>
<evidence type="ECO:0000313" key="2">
    <source>
        <dbReference type="EMBL" id="RJE17021.1"/>
    </source>
</evidence>
<keyword evidence="3" id="KW-1185">Reference proteome</keyword>
<feature type="compositionally biased region" description="Basic and acidic residues" evidence="1">
    <location>
        <begin position="105"/>
        <end position="122"/>
    </location>
</feature>
<feature type="compositionally biased region" description="Basic residues" evidence="1">
    <location>
        <begin position="45"/>
        <end position="60"/>
    </location>
</feature>
<sequence>PTHERLFYNALIRFRDDQLENYDGQPLEYSASDHHHISRTAGAINRRHGSRRYGTHRRRSNFSILRDRDSIKEVEPSAENDDLPKLVRSRGHASEPQSAQCQNGKESDSTHKQRTVAEKPDEQMESTANSPFEVIPNKKQK</sequence>
<organism evidence="2 3">
    <name type="scientific">Aspergillus sclerotialis</name>
    <dbReference type="NCBI Taxonomy" id="2070753"/>
    <lineage>
        <taxon>Eukaryota</taxon>
        <taxon>Fungi</taxon>
        <taxon>Dikarya</taxon>
        <taxon>Ascomycota</taxon>
        <taxon>Pezizomycotina</taxon>
        <taxon>Eurotiomycetes</taxon>
        <taxon>Eurotiomycetidae</taxon>
        <taxon>Eurotiales</taxon>
        <taxon>Aspergillaceae</taxon>
        <taxon>Aspergillus</taxon>
        <taxon>Aspergillus subgen. Polypaecilum</taxon>
    </lineage>
</organism>
<evidence type="ECO:0000313" key="3">
    <source>
        <dbReference type="Proteomes" id="UP000266188"/>
    </source>
</evidence>
<feature type="region of interest" description="Disordered" evidence="1">
    <location>
        <begin position="38"/>
        <end position="141"/>
    </location>
</feature>
<evidence type="ECO:0000256" key="1">
    <source>
        <dbReference type="SAM" id="MobiDB-lite"/>
    </source>
</evidence>
<accession>A0A3A2ZIG2</accession>
<dbReference type="AlphaFoldDB" id="A0A3A2ZIG2"/>
<proteinExistence type="predicted"/>
<keyword evidence="2" id="KW-0418">Kinase</keyword>
<gene>
    <name evidence="2" type="ORF">PHISCL_10642</name>
</gene>